<sequence>MNSKKKRTLANPNPRNPMQAFHFLRSLSRINLSTAPFHKRCRAIRRAAYASMARSASPNRAWSHAVLYHLHRRRRRAVPVQARCKTHQNDALRRLLPGGEAMDTCRLLEETIDYVQRLRTQGLKWCRASGGGLEECRASGGGPAKCRASGGCSVKCRASGGDPTKCRASGGGPRKSRASGGGPAKCKASGGGPAKYMASGGGPAKSRASDGGPAKSRASGGGPAKCRASGGGPTKSRALGGGPAKCRASGGGPAKCRASGGGPMKSRASGGGPAKQRRQAVVRRNSDGGRGGARRQDLSFSLLGLGALFQEERGSIYRFL</sequence>
<accession>A0AAV7G221</accession>
<feature type="region of interest" description="Disordered" evidence="3">
    <location>
        <begin position="158"/>
        <end position="296"/>
    </location>
</feature>
<evidence type="ECO:0000256" key="2">
    <source>
        <dbReference type="ARBA" id="ARBA00023163"/>
    </source>
</evidence>
<dbReference type="PANTHER" id="PTHR33124:SF40">
    <property type="entry name" value="TRANSCRIPTION FACTOR IBH1"/>
    <property type="match status" value="1"/>
</dbReference>
<keyword evidence="1" id="KW-0805">Transcription regulation</keyword>
<feature type="compositionally biased region" description="Gly residues" evidence="3">
    <location>
        <begin position="169"/>
        <end position="203"/>
    </location>
</feature>
<evidence type="ECO:0000313" key="6">
    <source>
        <dbReference type="Proteomes" id="UP000775213"/>
    </source>
</evidence>
<dbReference type="PANTHER" id="PTHR33124">
    <property type="entry name" value="TRANSCRIPTION FACTOR IBH1-LIKE 1"/>
    <property type="match status" value="1"/>
</dbReference>
<evidence type="ECO:0000313" key="5">
    <source>
        <dbReference type="EMBL" id="KAH0449758.1"/>
    </source>
</evidence>
<dbReference type="Pfam" id="PF26576">
    <property type="entry name" value="IBH1_N"/>
    <property type="match status" value="1"/>
</dbReference>
<evidence type="ECO:0000256" key="1">
    <source>
        <dbReference type="ARBA" id="ARBA00023015"/>
    </source>
</evidence>
<gene>
    <name evidence="5" type="ORF">IEQ34_020450</name>
</gene>
<evidence type="ECO:0000256" key="3">
    <source>
        <dbReference type="SAM" id="MobiDB-lite"/>
    </source>
</evidence>
<proteinExistence type="predicted"/>
<dbReference type="Proteomes" id="UP000775213">
    <property type="component" value="Unassembled WGS sequence"/>
</dbReference>
<dbReference type="EMBL" id="JAGFBR010000018">
    <property type="protein sequence ID" value="KAH0449758.1"/>
    <property type="molecule type" value="Genomic_DNA"/>
</dbReference>
<keyword evidence="6" id="KW-1185">Reference proteome</keyword>
<dbReference type="InterPro" id="IPR059002">
    <property type="entry name" value="IBH1_N"/>
</dbReference>
<name>A0AAV7G221_DENCH</name>
<reference evidence="5 6" key="1">
    <citation type="journal article" date="2021" name="Hortic Res">
        <title>Chromosome-scale assembly of the Dendrobium chrysotoxum genome enhances the understanding of orchid evolution.</title>
        <authorList>
            <person name="Zhang Y."/>
            <person name="Zhang G.Q."/>
            <person name="Zhang D."/>
            <person name="Liu X.D."/>
            <person name="Xu X.Y."/>
            <person name="Sun W.H."/>
            <person name="Yu X."/>
            <person name="Zhu X."/>
            <person name="Wang Z.W."/>
            <person name="Zhao X."/>
            <person name="Zhong W.Y."/>
            <person name="Chen H."/>
            <person name="Yin W.L."/>
            <person name="Huang T."/>
            <person name="Niu S.C."/>
            <person name="Liu Z.J."/>
        </authorList>
    </citation>
    <scope>NUCLEOTIDE SEQUENCE [LARGE SCALE GENOMIC DNA]</scope>
    <source>
        <strain evidence="5">Lindl</strain>
    </source>
</reference>
<organism evidence="5 6">
    <name type="scientific">Dendrobium chrysotoxum</name>
    <name type="common">Orchid</name>
    <dbReference type="NCBI Taxonomy" id="161865"/>
    <lineage>
        <taxon>Eukaryota</taxon>
        <taxon>Viridiplantae</taxon>
        <taxon>Streptophyta</taxon>
        <taxon>Embryophyta</taxon>
        <taxon>Tracheophyta</taxon>
        <taxon>Spermatophyta</taxon>
        <taxon>Magnoliopsida</taxon>
        <taxon>Liliopsida</taxon>
        <taxon>Asparagales</taxon>
        <taxon>Orchidaceae</taxon>
        <taxon>Epidendroideae</taxon>
        <taxon>Malaxideae</taxon>
        <taxon>Dendrobiinae</taxon>
        <taxon>Dendrobium</taxon>
    </lineage>
</organism>
<dbReference type="AlphaFoldDB" id="A0AAV7G221"/>
<comment type="caution">
    <text evidence="5">The sequence shown here is derived from an EMBL/GenBank/DDBJ whole genome shotgun (WGS) entry which is preliminary data.</text>
</comment>
<protein>
    <recommendedName>
        <fullName evidence="4">IBH1-like N-terminal domain-containing protein</fullName>
    </recommendedName>
</protein>
<feature type="compositionally biased region" description="Gly residues" evidence="3">
    <location>
        <begin position="219"/>
        <end position="273"/>
    </location>
</feature>
<feature type="domain" description="IBH1-like N-terminal" evidence="4">
    <location>
        <begin position="22"/>
        <end position="73"/>
    </location>
</feature>
<dbReference type="GO" id="GO:0006355">
    <property type="term" value="P:regulation of DNA-templated transcription"/>
    <property type="evidence" value="ECO:0007669"/>
    <property type="project" value="InterPro"/>
</dbReference>
<dbReference type="InterPro" id="IPR044660">
    <property type="entry name" value="IBH1-like"/>
</dbReference>
<keyword evidence="2" id="KW-0804">Transcription</keyword>
<evidence type="ECO:0000259" key="4">
    <source>
        <dbReference type="Pfam" id="PF26576"/>
    </source>
</evidence>